<dbReference type="InterPro" id="IPR036396">
    <property type="entry name" value="Cyt_P450_sf"/>
</dbReference>
<dbReference type="GO" id="GO:0020037">
    <property type="term" value="F:heme binding"/>
    <property type="evidence" value="ECO:0007669"/>
    <property type="project" value="InterPro"/>
</dbReference>
<sequence length="400" mass="44166">MTDRQDTSFPYPRTCPLHPPREYASLRAEQPISKITLASGRTAWLLTRHEHIRKLLASPDVSSNMAHPGYPLHFDVPTEVMEQMRPVLLAMDPPVHTAQRKMLISEFTAKRVQRLRPRIEEIVDECITSLLTREGPVDLVEALALRVPSLVICELLGVPYADREFFQRRTEQLVSVEADPQERNTAHQELHEYFDKLVTAQEADPGDNLLGRLVVKNRETGTFTHGELVGIANVLLVGGHETTANMISLGVLALLENPDQQAKLKADPGLAPQAVDELLRYFSIADQVTSRVATADIEIGGVLIRAGEGVIGLSASGNHDESVFSDPERLDFERGAKHHLAFGHGIHQCIGQNLAKVELEVVFNALLARVPGLKPAAPVSELPFKDSMGVYGLHRLPVTC</sequence>
<dbReference type="PROSITE" id="PS00086">
    <property type="entry name" value="CYTOCHROME_P450"/>
    <property type="match status" value="1"/>
</dbReference>
<dbReference type="InterPro" id="IPR017972">
    <property type="entry name" value="Cyt_P450_CS"/>
</dbReference>
<dbReference type="GO" id="GO:0005506">
    <property type="term" value="F:iron ion binding"/>
    <property type="evidence" value="ECO:0007669"/>
    <property type="project" value="InterPro"/>
</dbReference>
<dbReference type="Gene3D" id="1.10.630.10">
    <property type="entry name" value="Cytochrome P450"/>
    <property type="match status" value="1"/>
</dbReference>
<dbReference type="EMBL" id="FNHI01000012">
    <property type="protein sequence ID" value="SDM72594.1"/>
    <property type="molecule type" value="Genomic_DNA"/>
</dbReference>
<dbReference type="AlphaFoldDB" id="A0A1G9VK73"/>
<dbReference type="RefSeq" id="WP_093656405.1">
    <property type="nucleotide sequence ID" value="NZ_FNHI01000012.1"/>
</dbReference>
<keyword evidence="4 7" id="KW-0560">Oxidoreductase</keyword>
<dbReference type="PRINTS" id="PR00359">
    <property type="entry name" value="BP450"/>
</dbReference>
<keyword evidence="6 7" id="KW-0503">Monooxygenase</keyword>
<evidence type="ECO:0000256" key="3">
    <source>
        <dbReference type="ARBA" id="ARBA00022723"/>
    </source>
</evidence>
<dbReference type="PANTHER" id="PTHR46696">
    <property type="entry name" value="P450, PUTATIVE (EUROFUNG)-RELATED"/>
    <property type="match status" value="1"/>
</dbReference>
<evidence type="ECO:0000256" key="7">
    <source>
        <dbReference type="RuleBase" id="RU000461"/>
    </source>
</evidence>
<keyword evidence="9" id="KW-1185">Reference proteome</keyword>
<dbReference type="Pfam" id="PF00067">
    <property type="entry name" value="p450"/>
    <property type="match status" value="2"/>
</dbReference>
<accession>A0A1G9VK73</accession>
<dbReference type="Proteomes" id="UP000199063">
    <property type="component" value="Unassembled WGS sequence"/>
</dbReference>
<dbReference type="InterPro" id="IPR001128">
    <property type="entry name" value="Cyt_P450"/>
</dbReference>
<keyword evidence="5 7" id="KW-0408">Iron</keyword>
<keyword evidence="2 7" id="KW-0349">Heme</keyword>
<dbReference type="FunFam" id="1.10.630.10:FF:000018">
    <property type="entry name" value="Cytochrome P450 monooxygenase"/>
    <property type="match status" value="1"/>
</dbReference>
<evidence type="ECO:0000256" key="4">
    <source>
        <dbReference type="ARBA" id="ARBA00023002"/>
    </source>
</evidence>
<evidence type="ECO:0000313" key="9">
    <source>
        <dbReference type="Proteomes" id="UP000199063"/>
    </source>
</evidence>
<comment type="similarity">
    <text evidence="1 7">Belongs to the cytochrome P450 family.</text>
</comment>
<evidence type="ECO:0000256" key="2">
    <source>
        <dbReference type="ARBA" id="ARBA00022617"/>
    </source>
</evidence>
<reference evidence="9" key="1">
    <citation type="submission" date="2016-10" db="EMBL/GenBank/DDBJ databases">
        <authorList>
            <person name="Varghese N."/>
            <person name="Submissions S."/>
        </authorList>
    </citation>
    <scope>NUCLEOTIDE SEQUENCE [LARGE SCALE GENOMIC DNA]</scope>
    <source>
        <strain evidence="9">CGMCC 4.7042</strain>
    </source>
</reference>
<dbReference type="SUPFAM" id="SSF48264">
    <property type="entry name" value="Cytochrome P450"/>
    <property type="match status" value="1"/>
</dbReference>
<dbReference type="OrthoDB" id="3664945at2"/>
<keyword evidence="3 7" id="KW-0479">Metal-binding</keyword>
<dbReference type="CDD" id="cd11030">
    <property type="entry name" value="CYP105-like"/>
    <property type="match status" value="1"/>
</dbReference>
<dbReference type="GO" id="GO:0016705">
    <property type="term" value="F:oxidoreductase activity, acting on paired donors, with incorporation or reduction of molecular oxygen"/>
    <property type="evidence" value="ECO:0007669"/>
    <property type="project" value="InterPro"/>
</dbReference>
<evidence type="ECO:0000256" key="1">
    <source>
        <dbReference type="ARBA" id="ARBA00010617"/>
    </source>
</evidence>
<evidence type="ECO:0000313" key="8">
    <source>
        <dbReference type="EMBL" id="SDM72594.1"/>
    </source>
</evidence>
<dbReference type="GeneID" id="40831131"/>
<dbReference type="STRING" id="1196353.SAMN05444921_112159"/>
<dbReference type="GO" id="GO:0004497">
    <property type="term" value="F:monooxygenase activity"/>
    <property type="evidence" value="ECO:0007669"/>
    <property type="project" value="UniProtKB-KW"/>
</dbReference>
<proteinExistence type="inferred from homology"/>
<dbReference type="PANTHER" id="PTHR46696:SF1">
    <property type="entry name" value="CYTOCHROME P450 YJIB-RELATED"/>
    <property type="match status" value="1"/>
</dbReference>
<evidence type="ECO:0000256" key="5">
    <source>
        <dbReference type="ARBA" id="ARBA00023004"/>
    </source>
</evidence>
<evidence type="ECO:0000256" key="6">
    <source>
        <dbReference type="ARBA" id="ARBA00023033"/>
    </source>
</evidence>
<organism evidence="8 9">
    <name type="scientific">Streptomyces wuyuanensis</name>
    <dbReference type="NCBI Taxonomy" id="1196353"/>
    <lineage>
        <taxon>Bacteria</taxon>
        <taxon>Bacillati</taxon>
        <taxon>Actinomycetota</taxon>
        <taxon>Actinomycetes</taxon>
        <taxon>Kitasatosporales</taxon>
        <taxon>Streptomycetaceae</taxon>
        <taxon>Streptomyces</taxon>
    </lineage>
</organism>
<dbReference type="PRINTS" id="PR00385">
    <property type="entry name" value="P450"/>
</dbReference>
<gene>
    <name evidence="8" type="ORF">SAMN05444921_112159</name>
</gene>
<dbReference type="InterPro" id="IPR002397">
    <property type="entry name" value="Cyt_P450_B"/>
</dbReference>
<name>A0A1G9VK73_9ACTN</name>
<protein>
    <submittedName>
        <fullName evidence="8">Cytochrome P450</fullName>
    </submittedName>
</protein>